<keyword evidence="2 7" id="KW-0812">Transmembrane</keyword>
<evidence type="ECO:0000256" key="2">
    <source>
        <dbReference type="ARBA" id="ARBA00022692"/>
    </source>
</evidence>
<evidence type="ECO:0000256" key="5">
    <source>
        <dbReference type="ARBA" id="ARBA00023128"/>
    </source>
</evidence>
<evidence type="ECO:0000313" key="9">
    <source>
        <dbReference type="Proteomes" id="UP001200034"/>
    </source>
</evidence>
<gene>
    <name evidence="8" type="ORF">KR093_003283</name>
</gene>
<accession>A0AAD4K2L6</accession>
<evidence type="ECO:0008006" key="10">
    <source>
        <dbReference type="Google" id="ProtNLM"/>
    </source>
</evidence>
<evidence type="ECO:0000256" key="3">
    <source>
        <dbReference type="ARBA" id="ARBA00022792"/>
    </source>
</evidence>
<comment type="subcellular location">
    <subcellularLocation>
        <location evidence="1">Mitochondrion inner membrane</location>
    </subcellularLocation>
</comment>
<dbReference type="Proteomes" id="UP001200034">
    <property type="component" value="Unassembled WGS sequence"/>
</dbReference>
<dbReference type="AlphaFoldDB" id="A0AAD4K2L6"/>
<dbReference type="Pfam" id="PF02937">
    <property type="entry name" value="COX6C"/>
    <property type="match status" value="1"/>
</dbReference>
<feature type="non-terminal residue" evidence="8">
    <location>
        <position position="85"/>
    </location>
</feature>
<dbReference type="Gene3D" id="4.10.93.10">
    <property type="entry name" value="Mitochondrial cytochrome c oxidase subunit VIc/VIIs"/>
    <property type="match status" value="1"/>
</dbReference>
<evidence type="ECO:0000256" key="7">
    <source>
        <dbReference type="SAM" id="Phobius"/>
    </source>
</evidence>
<organism evidence="8 9">
    <name type="scientific">Drosophila rubida</name>
    <dbReference type="NCBI Taxonomy" id="30044"/>
    <lineage>
        <taxon>Eukaryota</taxon>
        <taxon>Metazoa</taxon>
        <taxon>Ecdysozoa</taxon>
        <taxon>Arthropoda</taxon>
        <taxon>Hexapoda</taxon>
        <taxon>Insecta</taxon>
        <taxon>Pterygota</taxon>
        <taxon>Neoptera</taxon>
        <taxon>Endopterygota</taxon>
        <taxon>Diptera</taxon>
        <taxon>Brachycera</taxon>
        <taxon>Muscomorpha</taxon>
        <taxon>Ephydroidea</taxon>
        <taxon>Drosophilidae</taxon>
        <taxon>Drosophila</taxon>
    </lineage>
</organism>
<evidence type="ECO:0000313" key="8">
    <source>
        <dbReference type="EMBL" id="KAH8373682.1"/>
    </source>
</evidence>
<dbReference type="InterPro" id="IPR037169">
    <property type="entry name" value="Cytochrome_c_oxidase_VIc_sf"/>
</dbReference>
<keyword evidence="3" id="KW-0999">Mitochondrion inner membrane</keyword>
<evidence type="ECO:0000256" key="6">
    <source>
        <dbReference type="ARBA" id="ARBA00023136"/>
    </source>
</evidence>
<dbReference type="InterPro" id="IPR034884">
    <property type="entry name" value="Cytochrome_c_oxidase_VIc/VIIs"/>
</dbReference>
<feature type="non-terminal residue" evidence="8">
    <location>
        <position position="1"/>
    </location>
</feature>
<dbReference type="GO" id="GO:0005743">
    <property type="term" value="C:mitochondrial inner membrane"/>
    <property type="evidence" value="ECO:0007669"/>
    <property type="project" value="UniProtKB-SubCell"/>
</dbReference>
<proteinExistence type="predicted"/>
<feature type="transmembrane region" description="Helical" evidence="7">
    <location>
        <begin position="21"/>
        <end position="41"/>
    </location>
</feature>
<keyword evidence="6 7" id="KW-0472">Membrane</keyword>
<keyword evidence="9" id="KW-1185">Reference proteome</keyword>
<name>A0AAD4K2L6_9MUSC</name>
<dbReference type="SUPFAM" id="SSF81415">
    <property type="entry name" value="Mitochondrial cytochrome c oxidase subunit VIc"/>
    <property type="match status" value="1"/>
</dbReference>
<evidence type="ECO:0000256" key="4">
    <source>
        <dbReference type="ARBA" id="ARBA00022989"/>
    </source>
</evidence>
<reference evidence="8" key="1">
    <citation type="journal article" date="2021" name="Mol. Ecol. Resour.">
        <title>Phylogenomic analyses of the genus Drosophila reveals genomic signals of climate adaptation.</title>
        <authorList>
            <person name="Li F."/>
            <person name="Rane R.V."/>
            <person name="Luria V."/>
            <person name="Xiong Z."/>
            <person name="Chen J."/>
            <person name="Li Z."/>
            <person name="Catullo R.A."/>
            <person name="Griffin P.C."/>
            <person name="Schiffer M."/>
            <person name="Pearce S."/>
            <person name="Lee S.F."/>
            <person name="McElroy K."/>
            <person name="Stocker A."/>
            <person name="Shirriffs J."/>
            <person name="Cockerell F."/>
            <person name="Coppin C."/>
            <person name="Sgro C.M."/>
            <person name="Karger A."/>
            <person name="Cain J.W."/>
            <person name="Weber J.A."/>
            <person name="Santpere G."/>
            <person name="Kirschner M.W."/>
            <person name="Hoffmann A.A."/>
            <person name="Oakeshott J.G."/>
            <person name="Zhang G."/>
        </authorList>
    </citation>
    <scope>NUCLEOTIDE SEQUENCE</scope>
    <source>
        <strain evidence="8">BGI-SZ-2011g</strain>
    </source>
</reference>
<comment type="caution">
    <text evidence="8">The sequence shown here is derived from an EMBL/GenBank/DDBJ whole genome shotgun (WGS) entry which is preliminary data.</text>
</comment>
<sequence length="85" mass="9866">IPLQTKIEFPLHGTHLKKTLAIVRNACLLSLVASLCFHSMYNIQQINHYNRFYSNYDPIDAFDRMQSGGYLSSFPKEKEDSKDKK</sequence>
<protein>
    <recommendedName>
        <fullName evidence="10">Mitochondrial cytochrome c oxidase subunit VIc/VIIs domain-containing protein</fullName>
    </recommendedName>
</protein>
<keyword evidence="4 7" id="KW-1133">Transmembrane helix</keyword>
<keyword evidence="5" id="KW-0496">Mitochondrion</keyword>
<dbReference type="EMBL" id="JAJJHW010002314">
    <property type="protein sequence ID" value="KAH8373682.1"/>
    <property type="molecule type" value="Genomic_DNA"/>
</dbReference>
<evidence type="ECO:0000256" key="1">
    <source>
        <dbReference type="ARBA" id="ARBA00004273"/>
    </source>
</evidence>